<dbReference type="RefSeq" id="WP_256550567.1">
    <property type="nucleotide sequence ID" value="NZ_CP101751.1"/>
</dbReference>
<keyword evidence="1" id="KW-0472">Membrane</keyword>
<protein>
    <recommendedName>
        <fullName evidence="4">DUF4293 family protein</fullName>
    </recommendedName>
</protein>
<keyword evidence="1" id="KW-1133">Transmembrane helix</keyword>
<evidence type="ECO:0008006" key="4">
    <source>
        <dbReference type="Google" id="ProtNLM"/>
    </source>
</evidence>
<gene>
    <name evidence="2" type="ORF">NOX80_14780</name>
</gene>
<evidence type="ECO:0000256" key="1">
    <source>
        <dbReference type="SAM" id="Phobius"/>
    </source>
</evidence>
<proteinExistence type="predicted"/>
<keyword evidence="1" id="KW-0812">Transmembrane</keyword>
<reference evidence="2" key="1">
    <citation type="submission" date="2022-07" db="EMBL/GenBank/DDBJ databases">
        <title>Isolation, identification, and degradation of a PFOSA degrading strain from sewage treatment plant.</title>
        <authorList>
            <person name="Zhang L."/>
            <person name="Huo Y."/>
        </authorList>
    </citation>
    <scope>NUCLEOTIDE SEQUENCE</scope>
    <source>
        <strain evidence="2">C1</strain>
    </source>
</reference>
<dbReference type="Proteomes" id="UP001059844">
    <property type="component" value="Chromosome"/>
</dbReference>
<keyword evidence="3" id="KW-1185">Reference proteome</keyword>
<evidence type="ECO:0000313" key="2">
    <source>
        <dbReference type="EMBL" id="UUC44882.1"/>
    </source>
</evidence>
<organism evidence="2 3">
    <name type="scientific">Flavobacterium cerinum</name>
    <dbReference type="NCBI Taxonomy" id="2502784"/>
    <lineage>
        <taxon>Bacteria</taxon>
        <taxon>Pseudomonadati</taxon>
        <taxon>Bacteroidota</taxon>
        <taxon>Flavobacteriia</taxon>
        <taxon>Flavobacteriales</taxon>
        <taxon>Flavobacteriaceae</taxon>
        <taxon>Flavobacterium</taxon>
    </lineage>
</organism>
<feature type="transmembrane region" description="Helical" evidence="1">
    <location>
        <begin position="58"/>
        <end position="78"/>
    </location>
</feature>
<sequence>MENSSLKNKFLFFGIAVLTFLLLDFGLGPQTLFGLTEPILYLTNRYFGIGTTTFDYAIIASFPLFAIGISINQGNIALKNIFSNYFKIIVSCFTTFLFGLLYLYFFQKPINPLFPEYLITEPFNSYSMLIISAGILFSILLIKPKKSTGNEMDQIGND</sequence>
<feature type="transmembrane region" description="Helical" evidence="1">
    <location>
        <begin position="85"/>
        <end position="105"/>
    </location>
</feature>
<feature type="transmembrane region" description="Helical" evidence="1">
    <location>
        <begin position="125"/>
        <end position="142"/>
    </location>
</feature>
<name>A0ABY5ITN0_9FLAO</name>
<evidence type="ECO:0000313" key="3">
    <source>
        <dbReference type="Proteomes" id="UP001059844"/>
    </source>
</evidence>
<accession>A0ABY5ITN0</accession>
<dbReference type="EMBL" id="CP101751">
    <property type="protein sequence ID" value="UUC44882.1"/>
    <property type="molecule type" value="Genomic_DNA"/>
</dbReference>